<gene>
    <name evidence="1" type="ORF">MGWOODY_Clf502</name>
</gene>
<organism evidence="1">
    <name type="scientific">hydrothermal vent metagenome</name>
    <dbReference type="NCBI Taxonomy" id="652676"/>
    <lineage>
        <taxon>unclassified sequences</taxon>
        <taxon>metagenomes</taxon>
        <taxon>ecological metagenomes</taxon>
    </lineage>
</organism>
<evidence type="ECO:0000313" key="1">
    <source>
        <dbReference type="EMBL" id="CUV03176.1"/>
    </source>
</evidence>
<sequence length="50" mass="6019">MERLEHALERLRKQHLWGDLSDKEYRREREGLERRLKLVATPVQSTSCPT</sequence>
<name>A0A160VAH2_9ZZZZ</name>
<proteinExistence type="predicted"/>
<protein>
    <submittedName>
        <fullName evidence="1">Uncharacterized protein</fullName>
    </submittedName>
</protein>
<dbReference type="EMBL" id="FAXA01000365">
    <property type="protein sequence ID" value="CUV03176.1"/>
    <property type="molecule type" value="Genomic_DNA"/>
</dbReference>
<accession>A0A160VAH2</accession>
<dbReference type="AlphaFoldDB" id="A0A160VAH2"/>
<reference evidence="1" key="1">
    <citation type="submission" date="2015-10" db="EMBL/GenBank/DDBJ databases">
        <authorList>
            <person name="Gilbert D.G."/>
        </authorList>
    </citation>
    <scope>NUCLEOTIDE SEQUENCE</scope>
</reference>